<feature type="non-terminal residue" evidence="1">
    <location>
        <position position="54"/>
    </location>
</feature>
<reference evidence="1" key="1">
    <citation type="journal article" date="2023" name="bioRxiv">
        <title>Scaffold-level genome assemblies of two parasitoid biocontrol wasps reveal the parthenogenesis mechanism and an associated novel virus.</title>
        <authorList>
            <person name="Inwood S."/>
            <person name="Skelly J."/>
            <person name="Guhlin J."/>
            <person name="Harrop T."/>
            <person name="Goldson S."/>
            <person name="Dearden P."/>
        </authorList>
    </citation>
    <scope>NUCLEOTIDE SEQUENCE</scope>
    <source>
        <strain evidence="1">Irish</strain>
        <tissue evidence="1">Whole body</tissue>
    </source>
</reference>
<dbReference type="AlphaFoldDB" id="A0AA39F9B3"/>
<evidence type="ECO:0000313" key="1">
    <source>
        <dbReference type="EMBL" id="KAK0165332.1"/>
    </source>
</evidence>
<dbReference type="Proteomes" id="UP001168990">
    <property type="component" value="Unassembled WGS sequence"/>
</dbReference>
<dbReference type="EMBL" id="JAQQBS010001422">
    <property type="protein sequence ID" value="KAK0165332.1"/>
    <property type="molecule type" value="Genomic_DNA"/>
</dbReference>
<proteinExistence type="predicted"/>
<gene>
    <name evidence="1" type="ORF">PV328_003852</name>
</gene>
<sequence>MTGSPVYMDELDEIVSCHRYLTCNPPEPHTRALLGSLRMEGSSDRKHVEDVTLG</sequence>
<evidence type="ECO:0000313" key="2">
    <source>
        <dbReference type="Proteomes" id="UP001168990"/>
    </source>
</evidence>
<reference evidence="1" key="2">
    <citation type="submission" date="2023-03" db="EMBL/GenBank/DDBJ databases">
        <authorList>
            <person name="Inwood S.N."/>
            <person name="Skelly J.G."/>
            <person name="Guhlin J."/>
            <person name="Harrop T.W.R."/>
            <person name="Goldson S.G."/>
            <person name="Dearden P.K."/>
        </authorList>
    </citation>
    <scope>NUCLEOTIDE SEQUENCE</scope>
    <source>
        <strain evidence="1">Irish</strain>
        <tissue evidence="1">Whole body</tissue>
    </source>
</reference>
<protein>
    <submittedName>
        <fullName evidence="1">Uncharacterized protein</fullName>
    </submittedName>
</protein>
<keyword evidence="2" id="KW-1185">Reference proteome</keyword>
<comment type="caution">
    <text evidence="1">The sequence shown here is derived from an EMBL/GenBank/DDBJ whole genome shotgun (WGS) entry which is preliminary data.</text>
</comment>
<name>A0AA39F9B3_9HYME</name>
<organism evidence="1 2">
    <name type="scientific">Microctonus aethiopoides</name>
    <dbReference type="NCBI Taxonomy" id="144406"/>
    <lineage>
        <taxon>Eukaryota</taxon>
        <taxon>Metazoa</taxon>
        <taxon>Ecdysozoa</taxon>
        <taxon>Arthropoda</taxon>
        <taxon>Hexapoda</taxon>
        <taxon>Insecta</taxon>
        <taxon>Pterygota</taxon>
        <taxon>Neoptera</taxon>
        <taxon>Endopterygota</taxon>
        <taxon>Hymenoptera</taxon>
        <taxon>Apocrita</taxon>
        <taxon>Ichneumonoidea</taxon>
        <taxon>Braconidae</taxon>
        <taxon>Euphorinae</taxon>
        <taxon>Microctonus</taxon>
    </lineage>
</organism>
<accession>A0AA39F9B3</accession>